<protein>
    <recommendedName>
        <fullName evidence="16">Adenosylcobinamide kinase</fullName>
        <ecNumber evidence="8">2.7.1.156</ecNumber>
        <ecNumber evidence="9">2.7.7.62</ecNumber>
    </recommendedName>
    <alternativeName>
        <fullName evidence="17">Adenosylcobinamide-phosphate guanylyltransferase</fullName>
    </alternativeName>
</protein>
<comment type="similarity">
    <text evidence="7">Belongs to the CobU/CobP family.</text>
</comment>
<evidence type="ECO:0000256" key="14">
    <source>
        <dbReference type="ARBA" id="ARBA00022840"/>
    </source>
</evidence>
<evidence type="ECO:0000256" key="16">
    <source>
        <dbReference type="ARBA" id="ARBA00029570"/>
    </source>
</evidence>
<dbReference type="AlphaFoldDB" id="A0A6J7L9A4"/>
<dbReference type="NCBIfam" id="NF004469">
    <property type="entry name" value="PRK05800.1"/>
    <property type="match status" value="1"/>
</dbReference>
<evidence type="ECO:0000256" key="4">
    <source>
        <dbReference type="ARBA" id="ARBA00003889"/>
    </source>
</evidence>
<name>A0A6J7L9A4_9ZZZZ</name>
<evidence type="ECO:0000256" key="8">
    <source>
        <dbReference type="ARBA" id="ARBA00012016"/>
    </source>
</evidence>
<evidence type="ECO:0000256" key="3">
    <source>
        <dbReference type="ARBA" id="ARBA00001522"/>
    </source>
</evidence>
<dbReference type="GO" id="GO:0008820">
    <property type="term" value="F:cobinamide phosphate guanylyltransferase activity"/>
    <property type="evidence" value="ECO:0007669"/>
    <property type="project" value="UniProtKB-EC"/>
</dbReference>
<evidence type="ECO:0000256" key="7">
    <source>
        <dbReference type="ARBA" id="ARBA00007490"/>
    </source>
</evidence>
<dbReference type="EMBL" id="CAFBNF010000326">
    <property type="protein sequence ID" value="CAB4962769.1"/>
    <property type="molecule type" value="Genomic_DNA"/>
</dbReference>
<evidence type="ECO:0000256" key="5">
    <source>
        <dbReference type="ARBA" id="ARBA00004692"/>
    </source>
</evidence>
<dbReference type="SUPFAM" id="SSF56281">
    <property type="entry name" value="Metallo-hydrolase/oxidoreductase"/>
    <property type="match status" value="1"/>
</dbReference>
<evidence type="ECO:0000256" key="12">
    <source>
        <dbReference type="ARBA" id="ARBA00022741"/>
    </source>
</evidence>
<dbReference type="EC" id="2.7.7.62" evidence="9"/>
<gene>
    <name evidence="18" type="ORF">UFOPK3773_02103</name>
</gene>
<comment type="catalytic activity">
    <reaction evidence="2">
        <text>adenosylcob(III)inamide phosphate + GTP + H(+) = adenosylcob(III)inamide-GDP + diphosphate</text>
        <dbReference type="Rhea" id="RHEA:22712"/>
        <dbReference type="ChEBI" id="CHEBI:15378"/>
        <dbReference type="ChEBI" id="CHEBI:33019"/>
        <dbReference type="ChEBI" id="CHEBI:37565"/>
        <dbReference type="ChEBI" id="CHEBI:58502"/>
        <dbReference type="ChEBI" id="CHEBI:60487"/>
        <dbReference type="EC" id="2.7.7.62"/>
    </reaction>
</comment>
<comment type="function">
    <text evidence="4">Catalyzes ATP-dependent phosphorylation of adenosylcobinamide and addition of GMP to adenosylcobinamide phosphate.</text>
</comment>
<comment type="catalytic activity">
    <reaction evidence="1">
        <text>adenosylcob(III)inamide + ATP = adenosylcob(III)inamide phosphate + ADP + H(+)</text>
        <dbReference type="Rhea" id="RHEA:15769"/>
        <dbReference type="ChEBI" id="CHEBI:2480"/>
        <dbReference type="ChEBI" id="CHEBI:15378"/>
        <dbReference type="ChEBI" id="CHEBI:30616"/>
        <dbReference type="ChEBI" id="CHEBI:58502"/>
        <dbReference type="ChEBI" id="CHEBI:456216"/>
        <dbReference type="EC" id="2.7.1.156"/>
    </reaction>
</comment>
<keyword evidence="15" id="KW-0342">GTP-binding</keyword>
<evidence type="ECO:0000256" key="13">
    <source>
        <dbReference type="ARBA" id="ARBA00022777"/>
    </source>
</evidence>
<reference evidence="18" key="1">
    <citation type="submission" date="2020-05" db="EMBL/GenBank/DDBJ databases">
        <authorList>
            <person name="Chiriac C."/>
            <person name="Salcher M."/>
            <person name="Ghai R."/>
            <person name="Kavagutti S V."/>
        </authorList>
    </citation>
    <scope>NUCLEOTIDE SEQUENCE</scope>
</reference>
<dbReference type="InterPro" id="IPR036866">
    <property type="entry name" value="RibonucZ/Hydroxyglut_hydro"/>
</dbReference>
<dbReference type="Gene3D" id="3.40.50.300">
    <property type="entry name" value="P-loop containing nucleotide triphosphate hydrolases"/>
    <property type="match status" value="1"/>
</dbReference>
<evidence type="ECO:0000313" key="18">
    <source>
        <dbReference type="EMBL" id="CAB4962769.1"/>
    </source>
</evidence>
<dbReference type="PANTHER" id="PTHR34848:SF1">
    <property type="entry name" value="BIFUNCTIONAL ADENOSYLCOBALAMIN BIOSYNTHESIS PROTEIN COBU"/>
    <property type="match status" value="1"/>
</dbReference>
<evidence type="ECO:0000256" key="10">
    <source>
        <dbReference type="ARBA" id="ARBA00022573"/>
    </source>
</evidence>
<dbReference type="GO" id="GO:0005525">
    <property type="term" value="F:GTP binding"/>
    <property type="evidence" value="ECO:0007669"/>
    <property type="project" value="UniProtKB-KW"/>
</dbReference>
<dbReference type="InterPro" id="IPR003203">
    <property type="entry name" value="CobU/CobP"/>
</dbReference>
<evidence type="ECO:0000256" key="17">
    <source>
        <dbReference type="ARBA" id="ARBA00030571"/>
    </source>
</evidence>
<evidence type="ECO:0000256" key="6">
    <source>
        <dbReference type="ARBA" id="ARBA00005159"/>
    </source>
</evidence>
<keyword evidence="12" id="KW-0547">Nucleotide-binding</keyword>
<keyword evidence="13" id="KW-0418">Kinase</keyword>
<evidence type="ECO:0000256" key="15">
    <source>
        <dbReference type="ARBA" id="ARBA00023134"/>
    </source>
</evidence>
<evidence type="ECO:0000256" key="11">
    <source>
        <dbReference type="ARBA" id="ARBA00022679"/>
    </source>
</evidence>
<comment type="pathway">
    <text evidence="5">Cofactor biosynthesis; adenosylcobalamin biosynthesis; adenosylcobalamin from cob(II)yrinate a,c-diamide: step 6/7.</text>
</comment>
<dbReference type="CDD" id="cd00544">
    <property type="entry name" value="CobU"/>
    <property type="match status" value="1"/>
</dbReference>
<keyword evidence="14" id="KW-0067">ATP-binding</keyword>
<evidence type="ECO:0000256" key="1">
    <source>
        <dbReference type="ARBA" id="ARBA00000312"/>
    </source>
</evidence>
<dbReference type="GO" id="GO:0043752">
    <property type="term" value="F:adenosylcobinamide kinase activity"/>
    <property type="evidence" value="ECO:0007669"/>
    <property type="project" value="UniProtKB-EC"/>
</dbReference>
<dbReference type="EC" id="2.7.1.156" evidence="8"/>
<dbReference type="PANTHER" id="PTHR34848">
    <property type="match status" value="1"/>
</dbReference>
<keyword evidence="11" id="KW-0808">Transferase</keyword>
<dbReference type="Pfam" id="PF02283">
    <property type="entry name" value="CobU"/>
    <property type="match status" value="1"/>
</dbReference>
<keyword evidence="10" id="KW-0169">Cobalamin biosynthesis</keyword>
<dbReference type="SUPFAM" id="SSF52540">
    <property type="entry name" value="P-loop containing nucleoside triphosphate hydrolases"/>
    <property type="match status" value="1"/>
</dbReference>
<organism evidence="18">
    <name type="scientific">freshwater metagenome</name>
    <dbReference type="NCBI Taxonomy" id="449393"/>
    <lineage>
        <taxon>unclassified sequences</taxon>
        <taxon>metagenomes</taxon>
        <taxon>ecological metagenomes</taxon>
    </lineage>
</organism>
<comment type="catalytic activity">
    <reaction evidence="3">
        <text>adenosylcob(III)inamide + GTP = adenosylcob(III)inamide phosphate + GDP + H(+)</text>
        <dbReference type="Rhea" id="RHEA:15765"/>
        <dbReference type="ChEBI" id="CHEBI:2480"/>
        <dbReference type="ChEBI" id="CHEBI:15378"/>
        <dbReference type="ChEBI" id="CHEBI:37565"/>
        <dbReference type="ChEBI" id="CHEBI:58189"/>
        <dbReference type="ChEBI" id="CHEBI:58502"/>
        <dbReference type="EC" id="2.7.1.156"/>
    </reaction>
</comment>
<proteinExistence type="inferred from homology"/>
<dbReference type="GO" id="GO:0005524">
    <property type="term" value="F:ATP binding"/>
    <property type="evidence" value="ECO:0007669"/>
    <property type="project" value="UniProtKB-KW"/>
</dbReference>
<dbReference type="GO" id="GO:0009236">
    <property type="term" value="P:cobalamin biosynthetic process"/>
    <property type="evidence" value="ECO:0007669"/>
    <property type="project" value="UniProtKB-KW"/>
</dbReference>
<dbReference type="InterPro" id="IPR027417">
    <property type="entry name" value="P-loop_NTPase"/>
</dbReference>
<sequence>MGAIEVHGPVSALDRVRPWVDPARLADGSVRLVECVVGREVVLPSGHIARAHLANHGLGEHGFPSGSSELATAAPEAVLWEVTSPDGARMLHAADTGPLPASTVASIASASPLDLLLVEETFGDVVDHGTAHLDLQTLPLLLAALRDAGAVGDSTTVVAVHLSHHNPPEPELVRRLAAWGVRPGRDLDVITVGATRPVPGGALTPARRTLVTGGARSGKSREAERLVAAAPRVTYVATSGPPHADLPHDAEWADRVARHRERRPAAWSTVETADVAGVVRSAQAGDAVLVDCLTLWLTRVIDDADAWNDADTARSIMLASVADLVSALRATPARVVLVTNEVGSGIVPLHAGARLFRDLLGEVNSRVADACDEVLLTVAGRAIILGELRTEGPL</sequence>
<evidence type="ECO:0000256" key="2">
    <source>
        <dbReference type="ARBA" id="ARBA00000711"/>
    </source>
</evidence>
<comment type="pathway">
    <text evidence="6">Cofactor biosynthesis; adenosylcobalamin biosynthesis; adenosylcobalamin from cob(II)yrinate a,c-diamide: step 5/7.</text>
</comment>
<evidence type="ECO:0000256" key="9">
    <source>
        <dbReference type="ARBA" id="ARBA00012523"/>
    </source>
</evidence>
<dbReference type="Gene3D" id="3.60.15.10">
    <property type="entry name" value="Ribonuclease Z/Hydroxyacylglutathione hydrolase-like"/>
    <property type="match status" value="1"/>
</dbReference>
<accession>A0A6J7L9A4</accession>